<dbReference type="EMBL" id="JACHXA010000004">
    <property type="protein sequence ID" value="MBB3065500.1"/>
    <property type="molecule type" value="Genomic_DNA"/>
</dbReference>
<dbReference type="RefSeq" id="WP_183416323.1">
    <property type="nucleotide sequence ID" value="NZ_JACHXA010000004.1"/>
</dbReference>
<keyword evidence="8" id="KW-1185">Reference proteome</keyword>
<dbReference type="GO" id="GO:0016020">
    <property type="term" value="C:membrane"/>
    <property type="evidence" value="ECO:0007669"/>
    <property type="project" value="UniProtKB-SubCell"/>
</dbReference>
<protein>
    <recommendedName>
        <fullName evidence="9">ETC complex I subunit conserved region</fullName>
    </recommendedName>
</protein>
<evidence type="ECO:0008006" key="9">
    <source>
        <dbReference type="Google" id="ProtNLM"/>
    </source>
</evidence>
<evidence type="ECO:0000256" key="4">
    <source>
        <dbReference type="ARBA" id="ARBA00022946"/>
    </source>
</evidence>
<evidence type="ECO:0000313" key="7">
    <source>
        <dbReference type="EMBL" id="MBB3065500.1"/>
    </source>
</evidence>
<dbReference type="PANTHER" id="PTHR12219">
    <property type="entry name" value="NADH-UBIQUINONE OXIDOREDUCTASE"/>
    <property type="match status" value="1"/>
</dbReference>
<evidence type="ECO:0000256" key="6">
    <source>
        <dbReference type="ARBA" id="ARBA00023136"/>
    </source>
</evidence>
<proteinExistence type="predicted"/>
<evidence type="ECO:0000256" key="2">
    <source>
        <dbReference type="ARBA" id="ARBA00022448"/>
    </source>
</evidence>
<evidence type="ECO:0000256" key="5">
    <source>
        <dbReference type="ARBA" id="ARBA00022982"/>
    </source>
</evidence>
<dbReference type="InterPro" id="IPR006885">
    <property type="entry name" value="NADH_UbQ_FeS_4_mit-like"/>
</dbReference>
<dbReference type="Proteomes" id="UP000581135">
    <property type="component" value="Unassembled WGS sequence"/>
</dbReference>
<gene>
    <name evidence="7" type="ORF">FHR98_001787</name>
</gene>
<comment type="caution">
    <text evidence="7">The sequence shown here is derived from an EMBL/GenBank/DDBJ whole genome shotgun (WGS) entry which is preliminary data.</text>
</comment>
<dbReference type="Pfam" id="PF04800">
    <property type="entry name" value="NDUS4"/>
    <property type="match status" value="1"/>
</dbReference>
<dbReference type="InterPro" id="IPR038532">
    <property type="entry name" value="NDUFS4-like_sf"/>
</dbReference>
<reference evidence="7 8" key="1">
    <citation type="submission" date="2020-08" db="EMBL/GenBank/DDBJ databases">
        <title>Genomic Encyclopedia of Type Strains, Phase III (KMG-III): the genomes of soil and plant-associated and newly described type strains.</title>
        <authorList>
            <person name="Whitman W."/>
        </authorList>
    </citation>
    <scope>NUCLEOTIDE SEQUENCE [LARGE SCALE GENOMIC DNA]</scope>
    <source>
        <strain evidence="7 8">CECT 8803</strain>
    </source>
</reference>
<keyword evidence="6" id="KW-0472">Membrane</keyword>
<keyword evidence="2" id="KW-0813">Transport</keyword>
<keyword evidence="5" id="KW-0249">Electron transport</keyword>
<name>A0A839SUY7_9PROT</name>
<dbReference type="Gene3D" id="3.30.160.190">
    <property type="entry name" value="atu1810 like domain"/>
    <property type="match status" value="1"/>
</dbReference>
<keyword evidence="4" id="KW-0809">Transit peptide</keyword>
<dbReference type="GO" id="GO:0022900">
    <property type="term" value="P:electron transport chain"/>
    <property type="evidence" value="ECO:0007669"/>
    <property type="project" value="InterPro"/>
</dbReference>
<sequence length="101" mass="11764">MQVRIFKPAKTAMQSGRARTDRWCMEFEPGARREIEPLMGWTSSAETKHQVCLWFDSKEEAVAYAEKQGLMYSISEPTARKIKPKAYADNFSYSRLGRWTH</sequence>
<dbReference type="AlphaFoldDB" id="A0A839SUY7"/>
<evidence type="ECO:0000256" key="1">
    <source>
        <dbReference type="ARBA" id="ARBA00004370"/>
    </source>
</evidence>
<organism evidence="7 8">
    <name type="scientific">Limibacillus halophilus</name>
    <dbReference type="NCBI Taxonomy" id="1579333"/>
    <lineage>
        <taxon>Bacteria</taxon>
        <taxon>Pseudomonadati</taxon>
        <taxon>Pseudomonadota</taxon>
        <taxon>Alphaproteobacteria</taxon>
        <taxon>Rhodospirillales</taxon>
        <taxon>Rhodovibrionaceae</taxon>
        <taxon>Limibacillus</taxon>
    </lineage>
</organism>
<evidence type="ECO:0000256" key="3">
    <source>
        <dbReference type="ARBA" id="ARBA00022660"/>
    </source>
</evidence>
<evidence type="ECO:0000313" key="8">
    <source>
        <dbReference type="Proteomes" id="UP000581135"/>
    </source>
</evidence>
<accession>A0A839SUY7</accession>
<comment type="subcellular location">
    <subcellularLocation>
        <location evidence="1">Membrane</location>
    </subcellularLocation>
</comment>
<dbReference type="PANTHER" id="PTHR12219:SF8">
    <property type="entry name" value="NADH DEHYDROGENASE [UBIQUINONE] IRON-SULFUR PROTEIN 4, MITOCHONDRIAL"/>
    <property type="match status" value="1"/>
</dbReference>
<keyword evidence="3" id="KW-0679">Respiratory chain</keyword>